<dbReference type="SUPFAM" id="SSF63380">
    <property type="entry name" value="Riboflavin synthase domain-like"/>
    <property type="match status" value="1"/>
</dbReference>
<dbReference type="SUPFAM" id="SSF52343">
    <property type="entry name" value="Ferredoxin reductase-like, C-terminal NADP-linked domain"/>
    <property type="match status" value="1"/>
</dbReference>
<name>A0A168CJI2_9HYPO</name>
<accession>A0A168CJI2</accession>
<dbReference type="InterPro" id="IPR017927">
    <property type="entry name" value="FAD-bd_FR_type"/>
</dbReference>
<evidence type="ECO:0000313" key="3">
    <source>
        <dbReference type="Proteomes" id="UP000078544"/>
    </source>
</evidence>
<dbReference type="OrthoDB" id="436496at2759"/>
<sequence length="595" mass="64285">MPSEFHDGEAAMREALKVPAGPNPSVTGLPARYVARVQDSPLVAVGTLDEENRPWTTIWGGERGFAGQVAEGVLGLKTAVDRRHDPVFAALWKEADADGVTRPNNGQGKMVSALSIDLETRDRVKLIGAFIAGAVVENGVQAAVAVTESLGNCPKYLNKKEVVKHNPDHAELVSNELPLGNEALDVIYKADMFFLSSTNGDSMDTNHRGGKPGFVRILSNKPGEVQLVYPEYSGNRLYQTLGNLRMNPLIGIVIPDFDTASVLYLTGSASVLIGDEASSLLARTRLAVKINVSEAKFVRGGLPFRGALGEYSPYNPPLRYLTAERNDPLATDISAGSDLTATLVKRELITPTIGIFTWDLSSSSRGRRVTPRWDAGQHITLDFEPELSLGYSHMRDEAPQSINDDFIRTFTVSSPPQDGRLQITARRNGPATGLMWKHNTRVPLNISVLGFAGEAKFRMPASVGSAEKSVFVAGGVGITPVLAQARGVLDAGVDFSVAWSLHGEDAPLAVRSFEEIPGLAGVTTLFVTGDMGQMVEQRLADLGARGIERRRMAASDVASLKGQGRKFYLCAGPRLLKLLTTWLSGEQVEWEDFGY</sequence>
<keyword evidence="3" id="KW-1185">Reference proteome</keyword>
<evidence type="ECO:0000259" key="1">
    <source>
        <dbReference type="PROSITE" id="PS51384"/>
    </source>
</evidence>
<comment type="caution">
    <text evidence="2">The sequence shown here is derived from an EMBL/GenBank/DDBJ whole genome shotgun (WGS) entry which is preliminary data.</text>
</comment>
<dbReference type="Proteomes" id="UP000078544">
    <property type="component" value="Unassembled WGS sequence"/>
</dbReference>
<protein>
    <submittedName>
        <fullName evidence="2">FMN-binding split barrel</fullName>
    </submittedName>
</protein>
<dbReference type="AlphaFoldDB" id="A0A168CJI2"/>
<gene>
    <name evidence="2" type="ORF">AAL_03910</name>
</gene>
<dbReference type="InterPro" id="IPR012349">
    <property type="entry name" value="Split_barrel_FMN-bd"/>
</dbReference>
<dbReference type="PANTHER" id="PTHR42815">
    <property type="entry name" value="FAD-BINDING, PUTATIVE (AFU_ORTHOLOGUE AFUA_6G07600)-RELATED"/>
    <property type="match status" value="1"/>
</dbReference>
<dbReference type="InterPro" id="IPR039261">
    <property type="entry name" value="FNR_nucleotide-bd"/>
</dbReference>
<dbReference type="Gene3D" id="3.40.50.80">
    <property type="entry name" value="Nucleotide-binding domain of ferredoxin-NADP reductase (FNR) module"/>
    <property type="match status" value="1"/>
</dbReference>
<dbReference type="EMBL" id="AZGY01000007">
    <property type="protein sequence ID" value="KZZ96681.1"/>
    <property type="molecule type" value="Genomic_DNA"/>
</dbReference>
<dbReference type="PANTHER" id="PTHR42815:SF2">
    <property type="entry name" value="FAD-BINDING, PUTATIVE (AFU_ORTHOLOGUE AFUA_6G07600)-RELATED"/>
    <property type="match status" value="1"/>
</dbReference>
<evidence type="ECO:0000313" key="2">
    <source>
        <dbReference type="EMBL" id="KZZ96681.1"/>
    </source>
</evidence>
<dbReference type="STRING" id="1081109.A0A168CJI2"/>
<dbReference type="InterPro" id="IPR017938">
    <property type="entry name" value="Riboflavin_synthase-like_b-brl"/>
</dbReference>
<reference evidence="2 3" key="1">
    <citation type="journal article" date="2016" name="Genome Biol. Evol.">
        <title>Divergent and convergent evolution of fungal pathogenicity.</title>
        <authorList>
            <person name="Shang Y."/>
            <person name="Xiao G."/>
            <person name="Zheng P."/>
            <person name="Cen K."/>
            <person name="Zhan S."/>
            <person name="Wang C."/>
        </authorList>
    </citation>
    <scope>NUCLEOTIDE SEQUENCE [LARGE SCALE GENOMIC DNA]</scope>
    <source>
        <strain evidence="2 3">RCEF 2490</strain>
    </source>
</reference>
<feature type="domain" description="FAD-binding FR-type" evidence="1">
    <location>
        <begin position="336"/>
        <end position="458"/>
    </location>
</feature>
<organism evidence="2 3">
    <name type="scientific">Moelleriella libera RCEF 2490</name>
    <dbReference type="NCBI Taxonomy" id="1081109"/>
    <lineage>
        <taxon>Eukaryota</taxon>
        <taxon>Fungi</taxon>
        <taxon>Dikarya</taxon>
        <taxon>Ascomycota</taxon>
        <taxon>Pezizomycotina</taxon>
        <taxon>Sordariomycetes</taxon>
        <taxon>Hypocreomycetidae</taxon>
        <taxon>Hypocreales</taxon>
        <taxon>Clavicipitaceae</taxon>
        <taxon>Moelleriella</taxon>
    </lineage>
</organism>
<dbReference type="Gene3D" id="2.30.110.10">
    <property type="entry name" value="Electron Transport, Fmn-binding Protein, Chain A"/>
    <property type="match status" value="1"/>
</dbReference>
<dbReference type="GO" id="GO:0016491">
    <property type="term" value="F:oxidoreductase activity"/>
    <property type="evidence" value="ECO:0007669"/>
    <property type="project" value="InterPro"/>
</dbReference>
<proteinExistence type="predicted"/>
<dbReference type="PROSITE" id="PS51384">
    <property type="entry name" value="FAD_FR"/>
    <property type="match status" value="1"/>
</dbReference>